<evidence type="ECO:0000313" key="4">
    <source>
        <dbReference type="Proteomes" id="UP001216139"/>
    </source>
</evidence>
<dbReference type="InterPro" id="IPR027385">
    <property type="entry name" value="Beta-barrel_OMP"/>
</dbReference>
<proteinExistence type="predicted"/>
<dbReference type="InterPro" id="IPR011250">
    <property type="entry name" value="OMP/PagP_B-barrel"/>
</dbReference>
<protein>
    <submittedName>
        <fullName evidence="3">Outer membrane beta-barrel protein</fullName>
    </submittedName>
</protein>
<feature type="domain" description="Outer membrane protein beta-barrel" evidence="2">
    <location>
        <begin position="23"/>
        <end position="210"/>
    </location>
</feature>
<keyword evidence="4" id="KW-1185">Reference proteome</keyword>
<name>A0ABY7T3L5_9SPHI</name>
<reference evidence="3 4" key="1">
    <citation type="submission" date="2023-02" db="EMBL/GenBank/DDBJ databases">
        <title>Genome sequence of Mucilaginibacter jinjuensis strain KACC 16571.</title>
        <authorList>
            <person name="Kim S."/>
            <person name="Heo J."/>
            <person name="Kwon S.-W."/>
        </authorList>
    </citation>
    <scope>NUCLEOTIDE SEQUENCE [LARGE SCALE GENOMIC DNA]</scope>
    <source>
        <strain evidence="3 4">KACC 16571</strain>
    </source>
</reference>
<dbReference type="Pfam" id="PF13505">
    <property type="entry name" value="OMP_b-brl"/>
    <property type="match status" value="1"/>
</dbReference>
<dbReference type="SUPFAM" id="SSF56925">
    <property type="entry name" value="OMPA-like"/>
    <property type="match status" value="1"/>
</dbReference>
<gene>
    <name evidence="3" type="ORF">PQO05_16760</name>
</gene>
<evidence type="ECO:0000259" key="2">
    <source>
        <dbReference type="Pfam" id="PF13505"/>
    </source>
</evidence>
<evidence type="ECO:0000256" key="1">
    <source>
        <dbReference type="ARBA" id="ARBA00022729"/>
    </source>
</evidence>
<dbReference type="RefSeq" id="WP_273628573.1">
    <property type="nucleotide sequence ID" value="NZ_CP117167.1"/>
</dbReference>
<organism evidence="3 4">
    <name type="scientific">Mucilaginibacter jinjuensis</name>
    <dbReference type="NCBI Taxonomy" id="1176721"/>
    <lineage>
        <taxon>Bacteria</taxon>
        <taxon>Pseudomonadati</taxon>
        <taxon>Bacteroidota</taxon>
        <taxon>Sphingobacteriia</taxon>
        <taxon>Sphingobacteriales</taxon>
        <taxon>Sphingobacteriaceae</taxon>
        <taxon>Mucilaginibacter</taxon>
    </lineage>
</organism>
<sequence length="215" mass="24107">MLRNTPSKIPYRLKINKAIYICLFALLTGNHLLAQTEKFTSRLYFPGGIGYNAVNNDAAGIAFKNGFSLNTGAEYRPKYINALFYRFNYDVLNSSYTHNSFINTNVSNGKFTSNCFVLGAGYRMSYKGMGLYALAQPGLINHGYDKVTYLDNNEITVSSATQHNAIIKLAAGIEYYIVPHFALVLEPSYYQNLSNKNNLTPSFFNINIGFTTTLF</sequence>
<dbReference type="Proteomes" id="UP001216139">
    <property type="component" value="Chromosome"/>
</dbReference>
<dbReference type="EMBL" id="CP117167">
    <property type="protein sequence ID" value="WCT10388.1"/>
    <property type="molecule type" value="Genomic_DNA"/>
</dbReference>
<accession>A0ABY7T3L5</accession>
<evidence type="ECO:0000313" key="3">
    <source>
        <dbReference type="EMBL" id="WCT10388.1"/>
    </source>
</evidence>
<keyword evidence="1" id="KW-0732">Signal</keyword>